<dbReference type="Proteomes" id="UP001165160">
    <property type="component" value="Unassembled WGS sequence"/>
</dbReference>
<evidence type="ECO:0000313" key="2">
    <source>
        <dbReference type="Proteomes" id="UP001165160"/>
    </source>
</evidence>
<organism evidence="1 2">
    <name type="scientific">Triparma verrucosa</name>
    <dbReference type="NCBI Taxonomy" id="1606542"/>
    <lineage>
        <taxon>Eukaryota</taxon>
        <taxon>Sar</taxon>
        <taxon>Stramenopiles</taxon>
        <taxon>Ochrophyta</taxon>
        <taxon>Bolidophyceae</taxon>
        <taxon>Parmales</taxon>
        <taxon>Triparmaceae</taxon>
        <taxon>Triparma</taxon>
    </lineage>
</organism>
<keyword evidence="2" id="KW-1185">Reference proteome</keyword>
<reference evidence="2" key="1">
    <citation type="journal article" date="2023" name="Commun. Biol.">
        <title>Genome analysis of Parmales, the sister group of diatoms, reveals the evolutionary specialization of diatoms from phago-mixotrophs to photoautotrophs.</title>
        <authorList>
            <person name="Ban H."/>
            <person name="Sato S."/>
            <person name="Yoshikawa S."/>
            <person name="Yamada K."/>
            <person name="Nakamura Y."/>
            <person name="Ichinomiya M."/>
            <person name="Sato N."/>
            <person name="Blanc-Mathieu R."/>
            <person name="Endo H."/>
            <person name="Kuwata A."/>
            <person name="Ogata H."/>
        </authorList>
    </citation>
    <scope>NUCLEOTIDE SEQUENCE [LARGE SCALE GENOMIC DNA]</scope>
    <source>
        <strain evidence="2">NIES 3699</strain>
    </source>
</reference>
<dbReference type="AlphaFoldDB" id="A0A9W7EKX9"/>
<dbReference type="EMBL" id="BRXX01000005">
    <property type="protein sequence ID" value="GMH81635.1"/>
    <property type="molecule type" value="Genomic_DNA"/>
</dbReference>
<accession>A0A9W7EKX9</accession>
<proteinExistence type="predicted"/>
<gene>
    <name evidence="1" type="ORF">TrVE_jg12563</name>
</gene>
<sequence length="140" mass="14756">MSGNGSVILSQLAPGSNVVSSPGGGGAVDILNNVVVSGVVYQKLVFGTDDANATPMTVYENESVATDITEGGLDDHSVIVAGRTAASLVRDEWGKIIRTCGIAGCQYKTNFTTRMKNHKAAKHGINVIWFSCDQDGRLRI</sequence>
<evidence type="ECO:0000313" key="1">
    <source>
        <dbReference type="EMBL" id="GMH81635.1"/>
    </source>
</evidence>
<protein>
    <submittedName>
        <fullName evidence="1">Uncharacterized protein</fullName>
    </submittedName>
</protein>
<comment type="caution">
    <text evidence="1">The sequence shown here is derived from an EMBL/GenBank/DDBJ whole genome shotgun (WGS) entry which is preliminary data.</text>
</comment>
<name>A0A9W7EKX9_9STRA</name>